<feature type="transmembrane region" description="Helical" evidence="5">
    <location>
        <begin position="218"/>
        <end position="235"/>
    </location>
</feature>
<evidence type="ECO:0000256" key="2">
    <source>
        <dbReference type="ARBA" id="ARBA00022692"/>
    </source>
</evidence>
<gene>
    <name evidence="5 6" type="primary">tatC</name>
    <name evidence="6" type="ORF">HYN49_07130</name>
</gene>
<dbReference type="PRINTS" id="PR01840">
    <property type="entry name" value="TATCFAMILY"/>
</dbReference>
<evidence type="ECO:0000313" key="7">
    <source>
        <dbReference type="Proteomes" id="UP000244937"/>
    </source>
</evidence>
<comment type="function">
    <text evidence="5">Part of the twin-arginine translocation (Tat) system that transports large folded proteins containing a characteristic twin-arginine motif in their signal peptide across membranes.</text>
</comment>
<name>A0A2S1SH17_9FLAO</name>
<proteinExistence type="inferred from homology"/>
<feature type="transmembrane region" description="Helical" evidence="5">
    <location>
        <begin position="241"/>
        <end position="260"/>
    </location>
</feature>
<dbReference type="GO" id="GO:0065002">
    <property type="term" value="P:intracellular protein transmembrane transport"/>
    <property type="evidence" value="ECO:0007669"/>
    <property type="project" value="TreeGrafter"/>
</dbReference>
<dbReference type="GO" id="GO:0009977">
    <property type="term" value="F:proton motive force dependent protein transmembrane transporter activity"/>
    <property type="evidence" value="ECO:0007669"/>
    <property type="project" value="TreeGrafter"/>
</dbReference>
<dbReference type="PANTHER" id="PTHR30371">
    <property type="entry name" value="SEC-INDEPENDENT PROTEIN TRANSLOCASE PROTEIN TATC"/>
    <property type="match status" value="1"/>
</dbReference>
<keyword evidence="5" id="KW-1003">Cell membrane</keyword>
<organism evidence="6 7">
    <name type="scientific">Flavobacterium pallidum</name>
    <dbReference type="NCBI Taxonomy" id="2172098"/>
    <lineage>
        <taxon>Bacteria</taxon>
        <taxon>Pseudomonadati</taxon>
        <taxon>Bacteroidota</taxon>
        <taxon>Flavobacteriia</taxon>
        <taxon>Flavobacteriales</taxon>
        <taxon>Flavobacteriaceae</taxon>
        <taxon>Flavobacterium</taxon>
    </lineage>
</organism>
<dbReference type="Pfam" id="PF00902">
    <property type="entry name" value="TatC"/>
    <property type="match status" value="1"/>
</dbReference>
<comment type="subcellular location">
    <subcellularLocation>
        <location evidence="5">Cell membrane</location>
        <topology evidence="5">Multi-pass membrane protein</topology>
    </subcellularLocation>
    <subcellularLocation>
        <location evidence="1">Membrane</location>
        <topology evidence="1">Multi-pass membrane protein</topology>
    </subcellularLocation>
</comment>
<keyword evidence="5" id="KW-0653">Protein transport</keyword>
<dbReference type="OrthoDB" id="9777044at2"/>
<dbReference type="AlphaFoldDB" id="A0A2S1SH17"/>
<protein>
    <recommendedName>
        <fullName evidence="5">Sec-independent protein translocase protein TatC</fullName>
    </recommendedName>
</protein>
<feature type="transmembrane region" description="Helical" evidence="5">
    <location>
        <begin position="184"/>
        <end position="206"/>
    </location>
</feature>
<keyword evidence="5" id="KW-0811">Translocation</keyword>
<evidence type="ECO:0000256" key="1">
    <source>
        <dbReference type="ARBA" id="ARBA00004141"/>
    </source>
</evidence>
<feature type="transmembrane region" description="Helical" evidence="5">
    <location>
        <begin position="136"/>
        <end position="164"/>
    </location>
</feature>
<dbReference type="HAMAP" id="MF_00902">
    <property type="entry name" value="TatC"/>
    <property type="match status" value="1"/>
</dbReference>
<accession>A0A2S1SH17</accession>
<dbReference type="NCBIfam" id="TIGR00945">
    <property type="entry name" value="tatC"/>
    <property type="match status" value="1"/>
</dbReference>
<feature type="transmembrane region" description="Helical" evidence="5">
    <location>
        <begin position="96"/>
        <end position="115"/>
    </location>
</feature>
<keyword evidence="2 5" id="KW-0812">Transmembrane</keyword>
<comment type="subunit">
    <text evidence="5">Forms a complex with TatA.</text>
</comment>
<reference evidence="6 7" key="1">
    <citation type="submission" date="2018-05" db="EMBL/GenBank/DDBJ databases">
        <title>Genome sequencing of Flavobacterium sp. HYN0049.</title>
        <authorList>
            <person name="Yi H."/>
            <person name="Baek C."/>
        </authorList>
    </citation>
    <scope>NUCLEOTIDE SEQUENCE [LARGE SCALE GENOMIC DNA]</scope>
    <source>
        <strain evidence="6 7">HYN0049</strain>
    </source>
</reference>
<evidence type="ECO:0000313" key="6">
    <source>
        <dbReference type="EMBL" id="AWI25690.1"/>
    </source>
</evidence>
<feature type="transmembrane region" description="Helical" evidence="5">
    <location>
        <begin position="21"/>
        <end position="40"/>
    </location>
</feature>
<evidence type="ECO:0000256" key="3">
    <source>
        <dbReference type="ARBA" id="ARBA00022989"/>
    </source>
</evidence>
<keyword evidence="7" id="KW-1185">Reference proteome</keyword>
<evidence type="ECO:0000256" key="5">
    <source>
        <dbReference type="HAMAP-Rule" id="MF_00902"/>
    </source>
</evidence>
<dbReference type="Proteomes" id="UP000244937">
    <property type="component" value="Chromosome"/>
</dbReference>
<dbReference type="EMBL" id="CP029187">
    <property type="protein sequence ID" value="AWI25690.1"/>
    <property type="molecule type" value="Genomic_DNA"/>
</dbReference>
<dbReference type="InterPro" id="IPR002033">
    <property type="entry name" value="TatC"/>
</dbReference>
<keyword evidence="3 5" id="KW-1133">Transmembrane helix</keyword>
<keyword evidence="4 5" id="KW-0472">Membrane</keyword>
<evidence type="ECO:0000256" key="4">
    <source>
        <dbReference type="ARBA" id="ARBA00023136"/>
    </source>
</evidence>
<dbReference type="GO" id="GO:0043953">
    <property type="term" value="P:protein transport by the Tat complex"/>
    <property type="evidence" value="ECO:0007669"/>
    <property type="project" value="UniProtKB-UniRule"/>
</dbReference>
<dbReference type="KEGG" id="fpal:HYN49_07130"/>
<dbReference type="GO" id="GO:0033281">
    <property type="term" value="C:TAT protein transport complex"/>
    <property type="evidence" value="ECO:0007669"/>
    <property type="project" value="UniProtKB-UniRule"/>
</dbReference>
<comment type="similarity">
    <text evidence="5">Belongs to the TatC family.</text>
</comment>
<sequence length="275" mass="31411">MAKKNKEQMSFMDHLEDLRWMLIRSTVAILVLASASYFFIDFIFNTVIFGPSNPDFIVYQWYCQLIQWLELDATTACSTSFDFEIINTDVGGQFSIFLWTCITTGFVLAVPYILWEVWKFISPALYEKERKGAASFVIVSSLLFFTGALFGYFIIIPLSVNFFGTFIATDFIENKFTVDSYMSMIKMSVIASGIVFEIPIIIYFLAKFGIVTGDFLRKYRKIAIVIILIIAAIVTPPDIPSQVIVSIPILLLYEISIFIADRLTKKRLKNEPLSK</sequence>
<dbReference type="PANTHER" id="PTHR30371:SF0">
    <property type="entry name" value="SEC-INDEPENDENT PROTEIN TRANSLOCASE PROTEIN TATC, CHLOROPLASTIC-RELATED"/>
    <property type="match status" value="1"/>
</dbReference>
<dbReference type="RefSeq" id="WP_108903476.1">
    <property type="nucleotide sequence ID" value="NZ_CP029187.1"/>
</dbReference>
<keyword evidence="5" id="KW-0813">Transport</keyword>